<dbReference type="InterPro" id="IPR000415">
    <property type="entry name" value="Nitroreductase-like"/>
</dbReference>
<reference evidence="2" key="2">
    <citation type="submission" date="2021-03" db="EMBL/GenBank/DDBJ databases">
        <authorList>
            <person name="Cao W."/>
        </authorList>
    </citation>
    <scope>NUCLEOTIDE SEQUENCE</scope>
    <source>
        <strain evidence="2">110414</strain>
    </source>
</reference>
<dbReference type="EMBL" id="JAGKTC010000001">
    <property type="protein sequence ID" value="MBP3984111.1"/>
    <property type="molecule type" value="Genomic_DNA"/>
</dbReference>
<dbReference type="InterPro" id="IPR052544">
    <property type="entry name" value="Bacteriocin_Proc_Enz"/>
</dbReference>
<dbReference type="PANTHER" id="PTHR43745">
    <property type="entry name" value="NITROREDUCTASE MJ1384-RELATED"/>
    <property type="match status" value="1"/>
</dbReference>
<reference evidence="2" key="1">
    <citation type="journal article" date="2016" name="Int. J. Syst. Evol. Microbiol.">
        <title>Pseudoxanthomonas helianthi sp. nov., isolated from roots of Jerusalem artichoke (Helianthus tuberosus).</title>
        <authorList>
            <person name="Kittiwongwattana C."/>
            <person name="Thawai C."/>
        </authorList>
    </citation>
    <scope>NUCLEOTIDE SEQUENCE</scope>
    <source>
        <strain evidence="2">110414</strain>
    </source>
</reference>
<dbReference type="InterPro" id="IPR029479">
    <property type="entry name" value="Nitroreductase"/>
</dbReference>
<accession>A0A940X2S3</accession>
<feature type="domain" description="Nitroreductase" evidence="1">
    <location>
        <begin position="182"/>
        <end position="385"/>
    </location>
</feature>
<dbReference type="NCBIfam" id="TIGR04511">
    <property type="entry name" value="SagB_rel_DH_2"/>
    <property type="match status" value="1"/>
</dbReference>
<keyword evidence="3" id="KW-1185">Reference proteome</keyword>
<comment type="caution">
    <text evidence="2">The sequence shown here is derived from an EMBL/GenBank/DDBJ whole genome shotgun (WGS) entry which is preliminary data.</text>
</comment>
<dbReference type="Pfam" id="PF00881">
    <property type="entry name" value="Nitroreductase"/>
    <property type="match status" value="1"/>
</dbReference>
<dbReference type="NCBIfam" id="TIGR03605">
    <property type="entry name" value="antibiot_sagB"/>
    <property type="match status" value="1"/>
</dbReference>
<organism evidence="2 3">
    <name type="scientific">Pseudoxanthomonas helianthi</name>
    <dbReference type="NCBI Taxonomy" id="1453541"/>
    <lineage>
        <taxon>Bacteria</taxon>
        <taxon>Pseudomonadati</taxon>
        <taxon>Pseudomonadota</taxon>
        <taxon>Gammaproteobacteria</taxon>
        <taxon>Lysobacterales</taxon>
        <taxon>Lysobacteraceae</taxon>
        <taxon>Pseudoxanthomonas</taxon>
    </lineage>
</organism>
<evidence type="ECO:0000313" key="3">
    <source>
        <dbReference type="Proteomes" id="UP000673447"/>
    </source>
</evidence>
<proteinExistence type="predicted"/>
<evidence type="ECO:0000313" key="2">
    <source>
        <dbReference type="EMBL" id="MBP3984111.1"/>
    </source>
</evidence>
<dbReference type="AlphaFoldDB" id="A0A940X2S3"/>
<evidence type="ECO:0000259" key="1">
    <source>
        <dbReference type="Pfam" id="PF00881"/>
    </source>
</evidence>
<dbReference type="CDD" id="cd02142">
    <property type="entry name" value="McbC_SagB-like_oxidoreductase"/>
    <property type="match status" value="1"/>
</dbReference>
<dbReference type="PANTHER" id="PTHR43745:SF2">
    <property type="entry name" value="NITROREDUCTASE MJ1384-RELATED"/>
    <property type="match status" value="1"/>
</dbReference>
<gene>
    <name evidence="2" type="ORF">J5837_06680</name>
</gene>
<protein>
    <submittedName>
        <fullName evidence="2">Peptide maturation dehydrogenase</fullName>
    </submittedName>
</protein>
<dbReference type="GO" id="GO:0016491">
    <property type="term" value="F:oxidoreductase activity"/>
    <property type="evidence" value="ECO:0007669"/>
    <property type="project" value="InterPro"/>
</dbReference>
<dbReference type="RefSeq" id="WP_210535900.1">
    <property type="nucleotide sequence ID" value="NZ_JAGKTC010000001.1"/>
</dbReference>
<sequence length="405" mass="44651">MRVRRCAVLWLEPREVAHFELERLLAGDTGVVSRMQWFAHAPQLSVPVELDPDDVSLLGGLSPSDWVSATPLREAHGAARIRRLLQAGLLIGSTKQWATQRETDERLRGQHWHGLAATWHAASRWDGIDAAGEVEEAGLLTAEGLREAYGAPPPMLHERGDADARFGLPRAARTTLDDLLDARATCRNFDTTRPLPLAQLAQVLERAFGARGQVHGADDFDVLKKTSPSGGALHPAECYLIARKVEGLPPGLYHYRPLDHALQPLPLDERSILAAAGRHADAQGMDALEFLSWIAVGGQQWFADAPVLCVLAPRFVRNFWKYRNHPKAYRVCILDVGHLSQTLLLSATELGLGSYITAAINEADLERAFGLTHWSEGPLAVCGLGLRAPTMQTYELDPNRRAWPR</sequence>
<dbReference type="InterPro" id="IPR030965">
    <property type="entry name" value="SagB-rel_DH_2"/>
</dbReference>
<name>A0A940X2S3_9GAMM</name>
<dbReference type="Proteomes" id="UP000673447">
    <property type="component" value="Unassembled WGS sequence"/>
</dbReference>
<dbReference type="SUPFAM" id="SSF55469">
    <property type="entry name" value="FMN-dependent nitroreductase-like"/>
    <property type="match status" value="1"/>
</dbReference>
<dbReference type="InterPro" id="IPR020051">
    <property type="entry name" value="SagB-type_dehydrogenase"/>
</dbReference>
<dbReference type="Gene3D" id="3.40.109.10">
    <property type="entry name" value="NADH Oxidase"/>
    <property type="match status" value="1"/>
</dbReference>